<dbReference type="PANTHER" id="PTHR43489">
    <property type="entry name" value="ISOMERASE"/>
    <property type="match status" value="1"/>
</dbReference>
<dbReference type="Pfam" id="PF01261">
    <property type="entry name" value="AP_endonuc_2"/>
    <property type="match status" value="1"/>
</dbReference>
<keyword evidence="5" id="KW-1185">Reference proteome</keyword>
<gene>
    <name evidence="4" type="ORF">J2736_006154</name>
</gene>
<dbReference type="PANTHER" id="PTHR43489:SF3">
    <property type="entry name" value="XYLOSE ISOMERASE DOMAIN PROTEIN TIM BARREL"/>
    <property type="match status" value="1"/>
</dbReference>
<feature type="domain" description="Xylose isomerase-like TIM barrel" evidence="3">
    <location>
        <begin position="27"/>
        <end position="244"/>
    </location>
</feature>
<sequence>MERGIVMKLSVCMDALYRGRDFKESVNELKEIGYDTIEFWSWWQKDVDVVAEAVAEAGVSISTFCTKFTSLVDPAQRNAYLEGLIESIAVAKRLNCTQLITQVGQELEGVPREAQAQSLIEGLRACVPILEKEGITLLVEPLNTRVNHQGYFLASSEEAFYIIKQVGSPFVKILFDIYHQQITEGNVIANIRENIAWIGHFHAAGNPGRHELDNGELNYEQIFKAIDETGFEGHMGLEYFPLEAPPVGLRKLLK</sequence>
<accession>A0ABU1P594</accession>
<dbReference type="InterPro" id="IPR050417">
    <property type="entry name" value="Sugar_Epim/Isomerase"/>
</dbReference>
<dbReference type="InterPro" id="IPR026040">
    <property type="entry name" value="HyI-like"/>
</dbReference>
<evidence type="ECO:0000256" key="1">
    <source>
        <dbReference type="ARBA" id="ARBA00023235"/>
    </source>
</evidence>
<dbReference type="InterPro" id="IPR036237">
    <property type="entry name" value="Xyl_isomerase-like_sf"/>
</dbReference>
<dbReference type="GO" id="GO:0008903">
    <property type="term" value="F:hydroxypyruvate isomerase activity"/>
    <property type="evidence" value="ECO:0007669"/>
    <property type="project" value="UniProtKB-EC"/>
</dbReference>
<evidence type="ECO:0000313" key="4">
    <source>
        <dbReference type="EMBL" id="MDR6554911.1"/>
    </source>
</evidence>
<comment type="caution">
    <text evidence="4">The sequence shown here is derived from an EMBL/GenBank/DDBJ whole genome shotgun (WGS) entry which is preliminary data.</text>
</comment>
<keyword evidence="1 2" id="KW-0413">Isomerase</keyword>
<name>A0ABU1P594_9BACL</name>
<dbReference type="RefSeq" id="WP_310502322.1">
    <property type="nucleotide sequence ID" value="NZ_JAVDSB010000021.1"/>
</dbReference>
<dbReference type="Gene3D" id="3.20.20.150">
    <property type="entry name" value="Divalent-metal-dependent TIM barrel enzymes"/>
    <property type="match status" value="1"/>
</dbReference>
<proteinExistence type="inferred from homology"/>
<protein>
    <submittedName>
        <fullName evidence="4">Hydroxypyruvate isomerase</fullName>
        <ecNumber evidence="4">5.3.1.22</ecNumber>
    </submittedName>
</protein>
<dbReference type="InterPro" id="IPR013022">
    <property type="entry name" value="Xyl_isomerase-like_TIM-brl"/>
</dbReference>
<dbReference type="Proteomes" id="UP001267290">
    <property type="component" value="Unassembled WGS sequence"/>
</dbReference>
<evidence type="ECO:0000259" key="3">
    <source>
        <dbReference type="Pfam" id="PF01261"/>
    </source>
</evidence>
<organism evidence="4 5">
    <name type="scientific">Paenibacillus qinlingensis</name>
    <dbReference type="NCBI Taxonomy" id="1837343"/>
    <lineage>
        <taxon>Bacteria</taxon>
        <taxon>Bacillati</taxon>
        <taxon>Bacillota</taxon>
        <taxon>Bacilli</taxon>
        <taxon>Bacillales</taxon>
        <taxon>Paenibacillaceae</taxon>
        <taxon>Paenibacillus</taxon>
    </lineage>
</organism>
<dbReference type="SUPFAM" id="SSF51658">
    <property type="entry name" value="Xylose isomerase-like"/>
    <property type="match status" value="1"/>
</dbReference>
<dbReference type="EMBL" id="JAVDSB010000021">
    <property type="protein sequence ID" value="MDR6554911.1"/>
    <property type="molecule type" value="Genomic_DNA"/>
</dbReference>
<dbReference type="EC" id="5.3.1.22" evidence="4"/>
<evidence type="ECO:0000313" key="5">
    <source>
        <dbReference type="Proteomes" id="UP001267290"/>
    </source>
</evidence>
<evidence type="ECO:0000256" key="2">
    <source>
        <dbReference type="PIRNR" id="PIRNR006241"/>
    </source>
</evidence>
<dbReference type="PIRSF" id="PIRSF006241">
    <property type="entry name" value="HyI"/>
    <property type="match status" value="1"/>
</dbReference>
<comment type="similarity">
    <text evidence="2">Belongs to the hyi family.</text>
</comment>
<reference evidence="4 5" key="1">
    <citation type="submission" date="2023-07" db="EMBL/GenBank/DDBJ databases">
        <title>Sorghum-associated microbial communities from plants grown in Nebraska, USA.</title>
        <authorList>
            <person name="Schachtman D."/>
        </authorList>
    </citation>
    <scope>NUCLEOTIDE SEQUENCE [LARGE SCALE GENOMIC DNA]</scope>
    <source>
        <strain evidence="4 5">CC258</strain>
    </source>
</reference>